<keyword evidence="3" id="KW-0645">Protease</keyword>
<dbReference type="Gene3D" id="3.30.1360.130">
    <property type="entry name" value="Dipeptide transport protein"/>
    <property type="match status" value="1"/>
</dbReference>
<feature type="binding site" evidence="2">
    <location>
        <position position="10"/>
    </location>
    <ligand>
        <name>Zn(2+)</name>
        <dbReference type="ChEBI" id="CHEBI:29105"/>
        <label>1</label>
    </ligand>
</feature>
<dbReference type="CDD" id="cd08663">
    <property type="entry name" value="DAP_dppA_1"/>
    <property type="match status" value="1"/>
</dbReference>
<evidence type="ECO:0000313" key="3">
    <source>
        <dbReference type="EMBL" id="CEI80784.1"/>
    </source>
</evidence>
<dbReference type="InterPro" id="IPR007035">
    <property type="entry name" value="Peptidase_M55"/>
</dbReference>
<dbReference type="GO" id="GO:0046872">
    <property type="term" value="F:metal ion binding"/>
    <property type="evidence" value="ECO:0007669"/>
    <property type="project" value="UniProtKB-KW"/>
</dbReference>
<dbReference type="Pfam" id="PF04951">
    <property type="entry name" value="Peptidase_M55"/>
    <property type="match status" value="1"/>
</dbReference>
<dbReference type="EMBL" id="CDGG01000001">
    <property type="protein sequence ID" value="CEI80784.1"/>
    <property type="molecule type" value="Genomic_DNA"/>
</dbReference>
<dbReference type="Gene3D" id="3.40.50.10780">
    <property type="entry name" value="Dipeptide transport protein"/>
    <property type="match status" value="1"/>
</dbReference>
<dbReference type="InterPro" id="IPR036177">
    <property type="entry name" value="Peptidase_M55_sf"/>
</dbReference>
<keyword evidence="4" id="KW-1185">Reference proteome</keyword>
<keyword evidence="3" id="KW-0378">Hydrolase</keyword>
<dbReference type="Proteomes" id="UP000040453">
    <property type="component" value="Unassembled WGS sequence"/>
</dbReference>
<feature type="binding site" evidence="2">
    <location>
        <position position="106"/>
    </location>
    <ligand>
        <name>Zn(2+)</name>
        <dbReference type="ChEBI" id="CHEBI:29105"/>
        <label>2</label>
    </ligand>
</feature>
<dbReference type="GO" id="GO:0004177">
    <property type="term" value="F:aminopeptidase activity"/>
    <property type="evidence" value="ECO:0007669"/>
    <property type="project" value="UniProtKB-KW"/>
</dbReference>
<dbReference type="SUPFAM" id="SSF63992">
    <property type="entry name" value="Dipeptide transport protein"/>
    <property type="match status" value="1"/>
</dbReference>
<keyword evidence="2" id="KW-0862">Zinc</keyword>
<keyword evidence="2" id="KW-0479">Metal-binding</keyword>
<evidence type="ECO:0000256" key="1">
    <source>
        <dbReference type="PIRSR" id="PIRSR015853-1"/>
    </source>
</evidence>
<feature type="binding site" evidence="2">
    <location>
        <position position="62"/>
    </location>
    <ligand>
        <name>Zn(2+)</name>
        <dbReference type="ChEBI" id="CHEBI:29105"/>
        <label>2</label>
    </ligand>
</feature>
<evidence type="ECO:0000256" key="2">
    <source>
        <dbReference type="PIRSR" id="PIRSR015853-2"/>
    </source>
</evidence>
<sequence length="276" mass="30739">MKMKMYISVDMEGITGLPDASFVDWRKHNYERARKIMTDEANYVIQAAFDEGAEEVLVNDSHSKMNNLLIDEIHPDALLITGEVKPFSMMQGLNDSYSGVFFVGYHARAGQRGVMSHSMIHAIRNFYLNDHCIGEMGMNAYLAGYFGVPVLFVAGDDQAAAEAEKLIPHVTTAVVKETISRSSVKSLTPKKAGLLLKEKVKLALDNRKLVSPLIPPENPELTIEFNNSGQAEWANLMPGTLWIPGTTKVRFQAKDMKEAYQAMLVMTELAMQTTFS</sequence>
<evidence type="ECO:0000313" key="4">
    <source>
        <dbReference type="Proteomes" id="UP000040453"/>
    </source>
</evidence>
<name>A0A0A1MLW5_9BACI</name>
<dbReference type="InterPro" id="IPR027476">
    <property type="entry name" value="DppA_N"/>
</dbReference>
<keyword evidence="3" id="KW-0031">Aminopeptidase</keyword>
<dbReference type="AlphaFoldDB" id="A0A0A1MLW5"/>
<proteinExistence type="predicted"/>
<protein>
    <submittedName>
        <fullName evidence="3">D-aminopeptidase</fullName>
    </submittedName>
</protein>
<reference evidence="3 4" key="1">
    <citation type="submission" date="2014-11" db="EMBL/GenBank/DDBJ databases">
        <authorList>
            <person name="Urmite Genomes Urmite Genomes"/>
        </authorList>
    </citation>
    <scope>NUCLEOTIDE SEQUENCE [LARGE SCALE GENOMIC DNA]</scope>
    <source>
        <strain evidence="3 4">Oc5</strain>
    </source>
</reference>
<feature type="active site" description="Nucleophile" evidence="1">
    <location>
        <position position="117"/>
    </location>
</feature>
<accession>A0A0A1MLW5</accession>
<dbReference type="PIRSF" id="PIRSF015853">
    <property type="entry name" value="Pep_DppA"/>
    <property type="match status" value="1"/>
</dbReference>
<dbReference type="STRING" id="545501.BN997_00594"/>
<feature type="binding site" evidence="2">
    <location>
        <position position="10"/>
    </location>
    <ligand>
        <name>Zn(2+)</name>
        <dbReference type="ChEBI" id="CHEBI:29105"/>
        <label>2</label>
    </ligand>
</feature>
<organism evidence="3 4">
    <name type="scientific">Oceanobacillus oncorhynchi</name>
    <dbReference type="NCBI Taxonomy" id="545501"/>
    <lineage>
        <taxon>Bacteria</taxon>
        <taxon>Bacillati</taxon>
        <taxon>Bacillota</taxon>
        <taxon>Bacilli</taxon>
        <taxon>Bacillales</taxon>
        <taxon>Bacillaceae</taxon>
        <taxon>Oceanobacillus</taxon>
    </lineage>
</organism>
<gene>
    <name evidence="3" type="primary">dppA</name>
    <name evidence="3" type="ORF">BN997_00594</name>
</gene>
<feature type="binding site" evidence="2">
    <location>
        <position position="12"/>
    </location>
    <ligand>
        <name>Zn(2+)</name>
        <dbReference type="ChEBI" id="CHEBI:29105"/>
        <label>1</label>
    </ligand>
</feature>
<feature type="binding site" evidence="2">
    <location>
        <position position="135"/>
    </location>
    <ligand>
        <name>Zn(2+)</name>
        <dbReference type="ChEBI" id="CHEBI:29105"/>
        <label>2</label>
    </ligand>
</feature>
<dbReference type="MEROPS" id="M55.001"/>